<dbReference type="AlphaFoldDB" id="A0A9Q3CPP8"/>
<comment type="caution">
    <text evidence="2">The sequence shown here is derived from an EMBL/GenBank/DDBJ whole genome shotgun (WGS) entry which is preliminary data.</text>
</comment>
<reference evidence="2" key="1">
    <citation type="submission" date="2021-03" db="EMBL/GenBank/DDBJ databases">
        <title>Draft genome sequence of rust myrtle Austropuccinia psidii MF-1, a brazilian biotype.</title>
        <authorList>
            <person name="Quecine M.C."/>
            <person name="Pachon D.M.R."/>
            <person name="Bonatelli M.L."/>
            <person name="Correr F.H."/>
            <person name="Franceschini L.M."/>
            <person name="Leite T.F."/>
            <person name="Margarido G.R.A."/>
            <person name="Almeida C.A."/>
            <person name="Ferrarezi J.A."/>
            <person name="Labate C.A."/>
        </authorList>
    </citation>
    <scope>NUCLEOTIDE SEQUENCE</scope>
    <source>
        <strain evidence="2">MF-1</strain>
    </source>
</reference>
<evidence type="ECO:0000313" key="3">
    <source>
        <dbReference type="Proteomes" id="UP000765509"/>
    </source>
</evidence>
<feature type="compositionally biased region" description="Acidic residues" evidence="1">
    <location>
        <begin position="103"/>
        <end position="112"/>
    </location>
</feature>
<feature type="region of interest" description="Disordered" evidence="1">
    <location>
        <begin position="100"/>
        <end position="162"/>
    </location>
</feature>
<sequence length="162" mass="18686">MTQKKSQSHRQCRPKVQIIAKLETEPGNLPIGFFEPKWFNNLRYSQRFSVANSQESAFVPAEQNKESKAIHINGRFSDKAFNDMYWESLTSVYDLVHELSQSSDDDETEESDDKQSLDIQSSSAKEEEDESDQKKNHDKQVEIVIKCEDEETADDFEMGKPS</sequence>
<gene>
    <name evidence="2" type="ORF">O181_028789</name>
</gene>
<accession>A0A9Q3CPP8</accession>
<name>A0A9Q3CPP8_9BASI</name>
<evidence type="ECO:0000313" key="2">
    <source>
        <dbReference type="EMBL" id="MBW0489074.1"/>
    </source>
</evidence>
<feature type="compositionally biased region" description="Basic and acidic residues" evidence="1">
    <location>
        <begin position="132"/>
        <end position="147"/>
    </location>
</feature>
<dbReference type="Proteomes" id="UP000765509">
    <property type="component" value="Unassembled WGS sequence"/>
</dbReference>
<organism evidence="2 3">
    <name type="scientific">Austropuccinia psidii MF-1</name>
    <dbReference type="NCBI Taxonomy" id="1389203"/>
    <lineage>
        <taxon>Eukaryota</taxon>
        <taxon>Fungi</taxon>
        <taxon>Dikarya</taxon>
        <taxon>Basidiomycota</taxon>
        <taxon>Pucciniomycotina</taxon>
        <taxon>Pucciniomycetes</taxon>
        <taxon>Pucciniales</taxon>
        <taxon>Sphaerophragmiaceae</taxon>
        <taxon>Austropuccinia</taxon>
    </lineage>
</organism>
<dbReference type="EMBL" id="AVOT02009914">
    <property type="protein sequence ID" value="MBW0489074.1"/>
    <property type="molecule type" value="Genomic_DNA"/>
</dbReference>
<evidence type="ECO:0000256" key="1">
    <source>
        <dbReference type="SAM" id="MobiDB-lite"/>
    </source>
</evidence>
<proteinExistence type="predicted"/>
<protein>
    <submittedName>
        <fullName evidence="2">Uncharacterized protein</fullName>
    </submittedName>
</protein>
<keyword evidence="3" id="KW-1185">Reference proteome</keyword>
<dbReference type="OrthoDB" id="3056461at2759"/>